<evidence type="ECO:0000313" key="5">
    <source>
        <dbReference type="Proteomes" id="UP001150062"/>
    </source>
</evidence>
<dbReference type="InterPro" id="IPR036284">
    <property type="entry name" value="GGL_sf"/>
</dbReference>
<evidence type="ECO:0000259" key="3">
    <source>
        <dbReference type="Pfam" id="PF00631"/>
    </source>
</evidence>
<dbReference type="Gene3D" id="4.10.260.10">
    <property type="entry name" value="Transducin (heterotrimeric G protein), gamma chain"/>
    <property type="match status" value="1"/>
</dbReference>
<name>A0ABQ8XEY1_9EUKA</name>
<gene>
    <name evidence="4" type="ORF">M0813_06620</name>
</gene>
<dbReference type="EMBL" id="JAOAOG010000310">
    <property type="protein sequence ID" value="KAJ6230629.1"/>
    <property type="molecule type" value="Genomic_DNA"/>
</dbReference>
<accession>A0ABQ8XEY1</accession>
<dbReference type="SUPFAM" id="SSF48670">
    <property type="entry name" value="Transducin (heterotrimeric G protein), gamma chain"/>
    <property type="match status" value="1"/>
</dbReference>
<dbReference type="Pfam" id="PF00631">
    <property type="entry name" value="G-gamma"/>
    <property type="match status" value="1"/>
</dbReference>
<feature type="domain" description="G protein gamma" evidence="3">
    <location>
        <begin position="5"/>
        <end position="58"/>
    </location>
</feature>
<reference evidence="4" key="1">
    <citation type="submission" date="2022-08" db="EMBL/GenBank/DDBJ databases">
        <title>Novel sulfate-reducing endosymbionts in the free-living metamonad Anaeramoeba.</title>
        <authorList>
            <person name="Jerlstrom-Hultqvist J."/>
            <person name="Cepicka I."/>
            <person name="Gallot-Lavallee L."/>
            <person name="Salas-Leiva D."/>
            <person name="Curtis B.A."/>
            <person name="Zahonova K."/>
            <person name="Pipaliya S."/>
            <person name="Dacks J."/>
            <person name="Roger A.J."/>
        </authorList>
    </citation>
    <scope>NUCLEOTIDE SEQUENCE</scope>
    <source>
        <strain evidence="4">Schooner1</strain>
    </source>
</reference>
<evidence type="ECO:0000256" key="1">
    <source>
        <dbReference type="SAM" id="Coils"/>
    </source>
</evidence>
<feature type="compositionally biased region" description="Basic and acidic residues" evidence="2">
    <location>
        <begin position="60"/>
        <end position="96"/>
    </location>
</feature>
<dbReference type="Proteomes" id="UP001150062">
    <property type="component" value="Unassembled WGS sequence"/>
</dbReference>
<sequence>MSKNLNELEEEITDLKEQIEEKDNKIQKSLNDIIDFTQKQPDPLLPNFPRNENPWTKPIQNEKQKDFDSLENKKENEEVQNTEDKQEKEKEKEKEN</sequence>
<keyword evidence="1" id="KW-0175">Coiled coil</keyword>
<dbReference type="InterPro" id="IPR015898">
    <property type="entry name" value="G-protein_gamma-like_dom"/>
</dbReference>
<proteinExistence type="predicted"/>
<evidence type="ECO:0000256" key="2">
    <source>
        <dbReference type="SAM" id="MobiDB-lite"/>
    </source>
</evidence>
<organism evidence="4 5">
    <name type="scientific">Anaeramoeba flamelloides</name>
    <dbReference type="NCBI Taxonomy" id="1746091"/>
    <lineage>
        <taxon>Eukaryota</taxon>
        <taxon>Metamonada</taxon>
        <taxon>Anaeramoebidae</taxon>
        <taxon>Anaeramoeba</taxon>
    </lineage>
</organism>
<protein>
    <submittedName>
        <fullName evidence="4">Guanine nucleotide-binding protein subunit gamma</fullName>
    </submittedName>
</protein>
<comment type="caution">
    <text evidence="4">The sequence shown here is derived from an EMBL/GenBank/DDBJ whole genome shotgun (WGS) entry which is preliminary data.</text>
</comment>
<evidence type="ECO:0000313" key="4">
    <source>
        <dbReference type="EMBL" id="KAJ6230629.1"/>
    </source>
</evidence>
<keyword evidence="5" id="KW-1185">Reference proteome</keyword>
<feature type="coiled-coil region" evidence="1">
    <location>
        <begin position="2"/>
        <end position="32"/>
    </location>
</feature>
<feature type="region of interest" description="Disordered" evidence="2">
    <location>
        <begin position="37"/>
        <end position="96"/>
    </location>
</feature>